<evidence type="ECO:0000313" key="2">
    <source>
        <dbReference type="EMBL" id="RBQ04230.1"/>
    </source>
</evidence>
<sequence length="800" mass="90368">MKRNLKLRFSALISSAIFTAHFAQAQTKPLQVSGVYPHLATFNESWDKQDWQKKGATKSYGDGGENGIGAITPWAGKLWMVTYSPHMPKGSSDKLYSIDNNLNVTIHPESIGGTPANRLIHRESNQLITSNYFIDDKGNIRVIPFSVMPGRMTSTTRHLTDPANMVYFYDMEGMLYEVNVHTLAVKKLFNKPVPGWHGKGAYTAQNQLVVANNGEEAVFKLTKDMLEVGDVPKNEEEKGVLASWDGKTWKIIERRQFTDVTGPGGIYGSPNDKTPLWSIGWDKRSVMLKLLDGGKWYTYRLPKAAHTYDHRGGWYTEWPRIREVGKDKMLMDMHGMMYDFPKTFSRNNSSGITAVNSHLRYIPDFCSWNNQIVIATDETTVLENPMAGRAQSNLWFGQWSDLKNWGGATGWGGPWDNDEVKANIPSDAFLVNGFDKKVLHLAQKSSQPVRFTIQVDKRGNNKWEDYQTITVGAKSYRYFIFPAGFKATWVRFKTDKNCTASAFFHFTGKMHEKADPMFNTLAGINEQAKVNENLIRPSGYNKNLQALNITDGKKQYLEVDEKLAFVNNTADSTSQMEKLLALTKNYTVDDASIIIKDKTGTFRLPKGSANYELFPYRDKREVESERFMMNIEGTFYEVGRESGFNAIRPVTTHNKKITDFCTWRGLLVLSGTKQDAKSDGHYFGTQANGLWYGGIDDLWKMGKPVGQGGVWKNTDVKANDPSLPYLMTGYDQKKVGLKADKDVEITLEVDFDLTGFNPYKTFSIKAGQTINYTFPDGFSAHWVRAVANKNCQATVTLTYL</sequence>
<dbReference type="AlphaFoldDB" id="A0A366KRU0"/>
<dbReference type="RefSeq" id="WP_113950356.1">
    <property type="nucleotide sequence ID" value="NZ_QNQU01000017.1"/>
</dbReference>
<feature type="signal peptide" evidence="1">
    <location>
        <begin position="1"/>
        <end position="25"/>
    </location>
</feature>
<keyword evidence="3" id="KW-1185">Reference proteome</keyword>
<protein>
    <submittedName>
        <fullName evidence="2">Uncharacterized protein</fullName>
    </submittedName>
</protein>
<evidence type="ECO:0000313" key="3">
    <source>
        <dbReference type="Proteomes" id="UP000252081"/>
    </source>
</evidence>
<keyword evidence="1" id="KW-0732">Signal</keyword>
<proteinExistence type="predicted"/>
<name>A0A366KRU0_9SPHI</name>
<accession>A0A366KRU0</accession>
<dbReference type="EMBL" id="QNQU01000017">
    <property type="protein sequence ID" value="RBQ04230.1"/>
    <property type="molecule type" value="Genomic_DNA"/>
</dbReference>
<dbReference type="OrthoDB" id="603825at2"/>
<feature type="chain" id="PRO_5017065956" evidence="1">
    <location>
        <begin position="26"/>
        <end position="800"/>
    </location>
</feature>
<comment type="caution">
    <text evidence="2">The sequence shown here is derived from an EMBL/GenBank/DDBJ whole genome shotgun (WGS) entry which is preliminary data.</text>
</comment>
<dbReference type="Proteomes" id="UP000252081">
    <property type="component" value="Unassembled WGS sequence"/>
</dbReference>
<gene>
    <name evidence="2" type="ORF">DRW42_18685</name>
</gene>
<evidence type="ECO:0000256" key="1">
    <source>
        <dbReference type="SAM" id="SignalP"/>
    </source>
</evidence>
<organism evidence="2 3">
    <name type="scientific">Pedobacter miscanthi</name>
    <dbReference type="NCBI Taxonomy" id="2259170"/>
    <lineage>
        <taxon>Bacteria</taxon>
        <taxon>Pseudomonadati</taxon>
        <taxon>Bacteroidota</taxon>
        <taxon>Sphingobacteriia</taxon>
        <taxon>Sphingobacteriales</taxon>
        <taxon>Sphingobacteriaceae</taxon>
        <taxon>Pedobacter</taxon>
    </lineage>
</organism>
<reference evidence="2 3" key="1">
    <citation type="submission" date="2018-07" db="EMBL/GenBank/DDBJ databases">
        <title>A draft genome of a endophytic bacteria, a new species of Pedobacter.</title>
        <authorList>
            <person name="Zhang Z.D."/>
            <person name="Chen Z.J."/>
        </authorList>
    </citation>
    <scope>NUCLEOTIDE SEQUENCE [LARGE SCALE GENOMIC DNA]</scope>
    <source>
        <strain evidence="2 3">RS10</strain>
    </source>
</reference>